<sequence>MCRSKKNSTDFPRRFVSMDETWVHHFTHESKQQFKQVGRSQWFCTEESKNNCIGQKGYG</sequence>
<reference evidence="1" key="2">
    <citation type="journal article" date="2017" name="J. Med. Entomol.">
        <title>Transcriptome Analysis of the Triatoma infestans (Hemiptera: Reduviidae) Integument.</title>
        <authorList>
            <person name="Calderon-Fernandez G.M."/>
            <person name="Moriconi D.E."/>
            <person name="Dulbecco A.B."/>
            <person name="Juarez M.P."/>
        </authorList>
    </citation>
    <scope>NUCLEOTIDE SEQUENCE</scope>
    <source>
        <strain evidence="1">Int1</strain>
        <tissue evidence="1">Integument</tissue>
    </source>
</reference>
<proteinExistence type="predicted"/>
<evidence type="ECO:0000313" key="1">
    <source>
        <dbReference type="EMBL" id="JAR97259.1"/>
    </source>
</evidence>
<dbReference type="AlphaFoldDB" id="A0A170W7J5"/>
<protein>
    <submittedName>
        <fullName evidence="1">Mariner transposase</fullName>
    </submittedName>
</protein>
<organism evidence="1">
    <name type="scientific">Triatoma infestans</name>
    <name type="common">Assassin bug</name>
    <dbReference type="NCBI Taxonomy" id="30076"/>
    <lineage>
        <taxon>Eukaryota</taxon>
        <taxon>Metazoa</taxon>
        <taxon>Ecdysozoa</taxon>
        <taxon>Arthropoda</taxon>
        <taxon>Hexapoda</taxon>
        <taxon>Insecta</taxon>
        <taxon>Pterygota</taxon>
        <taxon>Neoptera</taxon>
        <taxon>Paraneoptera</taxon>
        <taxon>Hemiptera</taxon>
        <taxon>Heteroptera</taxon>
        <taxon>Panheteroptera</taxon>
        <taxon>Cimicomorpha</taxon>
        <taxon>Reduviidae</taxon>
        <taxon>Triatominae</taxon>
        <taxon>Triatoma</taxon>
    </lineage>
</organism>
<reference evidence="1" key="1">
    <citation type="submission" date="2016-04" db="EMBL/GenBank/DDBJ databases">
        <authorList>
            <person name="Calderon-Fernandez G.M.Sr."/>
        </authorList>
    </citation>
    <scope>NUCLEOTIDE SEQUENCE</scope>
    <source>
        <strain evidence="1">Int1</strain>
        <tissue evidence="1">Integument</tissue>
    </source>
</reference>
<accession>A0A170W7J5</accession>
<dbReference type="EMBL" id="GEMB01006066">
    <property type="protein sequence ID" value="JAR97259.1"/>
    <property type="molecule type" value="Transcribed_RNA"/>
</dbReference>
<name>A0A170W7J5_TRIIF</name>